<keyword evidence="4" id="KW-1185">Reference proteome</keyword>
<proteinExistence type="predicted"/>
<evidence type="ECO:0000256" key="1">
    <source>
        <dbReference type="SAM" id="Coils"/>
    </source>
</evidence>
<dbReference type="Proteomes" id="UP001374803">
    <property type="component" value="Chromosome"/>
</dbReference>
<accession>A0ABZ2KR74</accession>
<dbReference type="InterPro" id="IPR027417">
    <property type="entry name" value="P-loop_NTPase"/>
</dbReference>
<reference evidence="3" key="1">
    <citation type="submission" date="2021-12" db="EMBL/GenBank/DDBJ databases">
        <title>Discovery of the Pendulisporaceae a myxobacterial family with distinct sporulation behavior and unique specialized metabolism.</title>
        <authorList>
            <person name="Garcia R."/>
            <person name="Popoff A."/>
            <person name="Bader C.D."/>
            <person name="Loehr J."/>
            <person name="Walesch S."/>
            <person name="Walt C."/>
            <person name="Boldt J."/>
            <person name="Bunk B."/>
            <person name="Haeckl F.J.F.P.J."/>
            <person name="Gunesch A.P."/>
            <person name="Birkelbach J."/>
            <person name="Nuebel U."/>
            <person name="Pietschmann T."/>
            <person name="Bach T."/>
            <person name="Mueller R."/>
        </authorList>
    </citation>
    <scope>NUCLEOTIDE SEQUENCE</scope>
    <source>
        <strain evidence="3">MSr11367</strain>
    </source>
</reference>
<dbReference type="SUPFAM" id="SSF52540">
    <property type="entry name" value="P-loop containing nucleoside triphosphate hydrolases"/>
    <property type="match status" value="1"/>
</dbReference>
<evidence type="ECO:0000313" key="4">
    <source>
        <dbReference type="Proteomes" id="UP001374803"/>
    </source>
</evidence>
<dbReference type="Gene3D" id="3.40.50.300">
    <property type="entry name" value="P-loop containing nucleotide triphosphate hydrolases"/>
    <property type="match status" value="1"/>
</dbReference>
<keyword evidence="1" id="KW-0175">Coiled coil</keyword>
<dbReference type="GO" id="GO:0005524">
    <property type="term" value="F:ATP binding"/>
    <property type="evidence" value="ECO:0007669"/>
    <property type="project" value="UniProtKB-KW"/>
</dbReference>
<evidence type="ECO:0000256" key="2">
    <source>
        <dbReference type="SAM" id="SignalP"/>
    </source>
</evidence>
<keyword evidence="3" id="KW-0547">Nucleotide-binding</keyword>
<evidence type="ECO:0000313" key="3">
    <source>
        <dbReference type="EMBL" id="WXB01158.1"/>
    </source>
</evidence>
<feature type="chain" id="PRO_5045388655" evidence="2">
    <location>
        <begin position="27"/>
        <end position="1190"/>
    </location>
</feature>
<dbReference type="RefSeq" id="WP_394830768.1">
    <property type="nucleotide sequence ID" value="NZ_CP089929.1"/>
</dbReference>
<sequence>MFGVRKILSASIAVTFLLFIALTAVAAPAAPDAGVVSCAAVEQRLSEAQRTLEACERRQKSSESDKAACTEELSSTSNKLDDVQASEKACRTSKDSLCSEAASFARQLLDGRVANVGSCVPSKEQGQLAALLRGWENSTNALNQIAAFGAGESDTLPTLFGSTTPERAVERLLGKGRREPAFYRRLLTEAVRLAAPQSWQGIRSGGPATIDAWFASTAPLDPKLVEEVDRAHATPNGQGAPPVSAALRLVQSYLFIAHCADEAPTPACTRAKQLQQLFESTGPLLVRRRIEEIWATECHDAGPDRVLTWVADFPTPHITARTTDYSEVAAAAQTKLFTCYLEDAGAEASFRTWLEAKLPSPKRLTARTLARIDDIRSRARDGTPADTCGRAVRAMQDYAMPSACTAPPNEILAPVERWSKLASNTGDTGDDVSLQVCSMYARLLWEGRAATLPGSFERPPSADEMVIVDVRVPETAFARLRRACQDRHGEGDSVEVSLHQLSQIALGFGEPPAGSPWRVDPATNVPIEKVRFSQSTRLGAWFKHFFSRQTPCQALGLPDARCQQCQELPRESFYDCRLEAELDEAWTHRARTSIGWLVALVLGAALIIWGIRFTRARRDFATWAVAAGDRLGALGLPSRPDPMRYLLPSHHDVLVVDLPREPAWEPWGTLACLVRVDEPAKIQGDHVNHAVAVSHRVGARVVFLLHEDAASLDLAAVRAILDWAAKGGRAMHVLPLAVSRLQWAHSASDLLELVEETSLRGNPFDMRGRITSSSQFWNRERLVSGLLAETRAGRWSLVTGLRRFGKSSLSLEVARRLTGPSAYVDLAGFHHEFAFKDDPAHAVNAVLRSLCARLVDSARALYPAANIPEAPTDEIDAAALTRWIRDLSAECSPYADGRSPPILLILDEIEQVLAVGPDRLGHVLDALAILLGRLRNAVGDAPRTGGGSTVGILLCSALHPLLWAPLRTLGKQSMIGAFPAVCVPHLSPDAAAQMMRGLGARQGIRFNDEALDFIVRQAQGVPLLLRRIGTSVLELYDSDHARQGGLGAVQIGIEGAREAVTREEREGAPLRVWVESEIAESLGPAGAMLRKLASGGPIDVPQLQGIAERHVMSQFASSGLTSHLPEEELRRRAQEAASVMVRLLGETGLVDPIGDLTAPEAYELPDGCIRRVLRLASQSPRPESVAPPAP</sequence>
<keyword evidence="3" id="KW-0067">ATP-binding</keyword>
<gene>
    <name evidence="3" type="ORF">LVJ94_30095</name>
</gene>
<keyword evidence="2" id="KW-0732">Signal</keyword>
<protein>
    <submittedName>
        <fullName evidence="3">ATP-binding protein</fullName>
    </submittedName>
</protein>
<feature type="coiled-coil region" evidence="1">
    <location>
        <begin position="38"/>
        <end position="65"/>
    </location>
</feature>
<organism evidence="3 4">
    <name type="scientific">Pendulispora rubella</name>
    <dbReference type="NCBI Taxonomy" id="2741070"/>
    <lineage>
        <taxon>Bacteria</taxon>
        <taxon>Pseudomonadati</taxon>
        <taxon>Myxococcota</taxon>
        <taxon>Myxococcia</taxon>
        <taxon>Myxococcales</taxon>
        <taxon>Sorangiineae</taxon>
        <taxon>Pendulisporaceae</taxon>
        <taxon>Pendulispora</taxon>
    </lineage>
</organism>
<dbReference type="EMBL" id="CP089983">
    <property type="protein sequence ID" value="WXB01158.1"/>
    <property type="molecule type" value="Genomic_DNA"/>
</dbReference>
<feature type="signal peptide" evidence="2">
    <location>
        <begin position="1"/>
        <end position="26"/>
    </location>
</feature>
<name>A0ABZ2KR74_9BACT</name>